<gene>
    <name evidence="2" type="ORF">ASZ90_016649</name>
</gene>
<evidence type="ECO:0000313" key="2">
    <source>
        <dbReference type="EMBL" id="KUG09221.1"/>
    </source>
</evidence>
<comment type="caution">
    <text evidence="2">The sequence shown here is derived from an EMBL/GenBank/DDBJ whole genome shotgun (WGS) entry which is preliminary data.</text>
</comment>
<keyword evidence="1" id="KW-0472">Membrane</keyword>
<reference evidence="2" key="1">
    <citation type="journal article" date="2015" name="Proc. Natl. Acad. Sci. U.S.A.">
        <title>Networks of energetic and metabolic interactions define dynamics in microbial communities.</title>
        <authorList>
            <person name="Embree M."/>
            <person name="Liu J.K."/>
            <person name="Al-Bassam M.M."/>
            <person name="Zengler K."/>
        </authorList>
    </citation>
    <scope>NUCLEOTIDE SEQUENCE</scope>
</reference>
<proteinExistence type="predicted"/>
<feature type="transmembrane region" description="Helical" evidence="1">
    <location>
        <begin position="6"/>
        <end position="28"/>
    </location>
</feature>
<name>A0A0W8EKU9_9ZZZZ</name>
<keyword evidence="1" id="KW-1133">Transmembrane helix</keyword>
<dbReference type="AlphaFoldDB" id="A0A0W8EKU9"/>
<evidence type="ECO:0000256" key="1">
    <source>
        <dbReference type="SAM" id="Phobius"/>
    </source>
</evidence>
<organism evidence="2">
    <name type="scientific">hydrocarbon metagenome</name>
    <dbReference type="NCBI Taxonomy" id="938273"/>
    <lineage>
        <taxon>unclassified sequences</taxon>
        <taxon>metagenomes</taxon>
        <taxon>ecological metagenomes</taxon>
    </lineage>
</organism>
<keyword evidence="1" id="KW-0812">Transmembrane</keyword>
<protein>
    <submittedName>
        <fullName evidence="2">Uncharacterized protein</fullName>
    </submittedName>
</protein>
<accession>A0A0W8EKU9</accession>
<sequence>MKEEDTSTWAVIIILVMIFLLPIGWIFFAYPAEPHYVVTGEPVRDAAQAAGIRVISTSDISWPIPGAEGGKIYILGDDAGNALAVQTQRFDSAQSRDAAILTFSAQTMGKGKTAGTLVVIGDQLIHFDPDPGGILRQIGAELRKMQGVQ</sequence>
<dbReference type="EMBL" id="LNQE01001755">
    <property type="protein sequence ID" value="KUG09221.1"/>
    <property type="molecule type" value="Genomic_DNA"/>
</dbReference>